<feature type="compositionally biased region" description="Low complexity" evidence="2">
    <location>
        <begin position="531"/>
        <end position="542"/>
    </location>
</feature>
<feature type="coiled-coil region" evidence="1">
    <location>
        <begin position="680"/>
        <end position="714"/>
    </location>
</feature>
<reference evidence="3" key="1">
    <citation type="submission" date="2022-07" db="EMBL/GenBank/DDBJ databases">
        <title>Chromosome-level genome of Muraenolepis orangiensis.</title>
        <authorList>
            <person name="Kim J."/>
        </authorList>
    </citation>
    <scope>NUCLEOTIDE SEQUENCE</scope>
    <source>
        <strain evidence="3">KU_S4_2022</strain>
        <tissue evidence="3">Muscle</tissue>
    </source>
</reference>
<organism evidence="3 4">
    <name type="scientific">Muraenolepis orangiensis</name>
    <name type="common">Patagonian moray cod</name>
    <dbReference type="NCBI Taxonomy" id="630683"/>
    <lineage>
        <taxon>Eukaryota</taxon>
        <taxon>Metazoa</taxon>
        <taxon>Chordata</taxon>
        <taxon>Craniata</taxon>
        <taxon>Vertebrata</taxon>
        <taxon>Euteleostomi</taxon>
        <taxon>Actinopterygii</taxon>
        <taxon>Neopterygii</taxon>
        <taxon>Teleostei</taxon>
        <taxon>Neoteleostei</taxon>
        <taxon>Acanthomorphata</taxon>
        <taxon>Zeiogadaria</taxon>
        <taxon>Gadariae</taxon>
        <taxon>Gadiformes</taxon>
        <taxon>Muraenolepidoidei</taxon>
        <taxon>Muraenolepididae</taxon>
        <taxon>Muraenolepis</taxon>
    </lineage>
</organism>
<evidence type="ECO:0008006" key="5">
    <source>
        <dbReference type="Google" id="ProtNLM"/>
    </source>
</evidence>
<proteinExistence type="predicted"/>
<dbReference type="EMBL" id="JANIIK010000046">
    <property type="protein sequence ID" value="KAJ3602028.1"/>
    <property type="molecule type" value="Genomic_DNA"/>
</dbReference>
<comment type="caution">
    <text evidence="3">The sequence shown here is derived from an EMBL/GenBank/DDBJ whole genome shotgun (WGS) entry which is preliminary data.</text>
</comment>
<feature type="compositionally biased region" description="Low complexity" evidence="2">
    <location>
        <begin position="739"/>
        <end position="764"/>
    </location>
</feature>
<feature type="region of interest" description="Disordered" evidence="2">
    <location>
        <begin position="530"/>
        <end position="582"/>
    </location>
</feature>
<keyword evidence="1" id="KW-0175">Coiled coil</keyword>
<dbReference type="InterPro" id="IPR052270">
    <property type="entry name" value="CACF_protein"/>
</dbReference>
<protein>
    <recommendedName>
        <fullName evidence="5">Protein SFI1 homolog</fullName>
    </recommendedName>
</protein>
<sequence>MLGPEHCKTCVGRNGRVHSSAGRTKRDVCKLHNIWLSGASSAQQWRAGEPRAGLRGLSLNVRQSKTHRQNKNVAVQHLQQTIKSKYWRLWHDCLEEKEEKFLYPQLTTAQTYYSNSLTKSMFYLWKERLVEHRYLQGLEHIAKGQFAQRTLPQCVDSWVEYTSQTRLHRRNKEMAEAYNRRWQHNWVFYTWWGRSHQSREQKLGAKRAVLRHKRCCLQRAWGRWKRRTRQQMDEGEKSCSADHLYRRTLLQNTTGRWKDKSQREESSRLDEMRRHHEVKLVKHSIQAWKEYHQQTGLIDGLVEDRYKLHMQRLLSRVLTEWKENATSLSEARVKEQRALSHFHNGLQLKDGFKRWRLRTKEVLKDQTGMEKAVQHHHGELLASALTSWNTHHRRHQKNEVMKQQGMLLLTLKMYQKYFAVWQMELGGRRREAEKTAISLWHWSLGLQSKVVYAWRLWVSEQRRKRERLARGAQFSRDQLLREGVRRILEHSAHMSSLAVSQAPHSQQTSQRLQRTVRRCAWRWKQRALCNPQGAPQARGPQPKQKKNVTFSCPTPALTPEDEAPSRVIPTRQLRPQPRRHEEPLESLVKELGDVGSEGPPLISNTTASNSCPGDGSLLPPDQIRHHSITATGSHMTPGPVEDIEVCGVKEKADPALALTEELLHIQVEMNAFQRDRRQLCEDDHAETSSVRQELAELEENIDRLSEDLAKQRPAMVLHTARIQHLDSVLQSSGVALHSSGHALHSSGHALHSSGHALHSSGHASTAKPSRHPDV</sequence>
<dbReference type="AlphaFoldDB" id="A0A9Q0EAI3"/>
<feature type="region of interest" description="Disordered" evidence="2">
    <location>
        <begin position="739"/>
        <end position="774"/>
    </location>
</feature>
<dbReference type="PANTHER" id="PTHR22028:SF4">
    <property type="entry name" value="PROTEIN SFI1 HOMOLOG"/>
    <property type="match status" value="1"/>
</dbReference>
<gene>
    <name evidence="3" type="ORF">NHX12_029788</name>
</gene>
<evidence type="ECO:0000256" key="1">
    <source>
        <dbReference type="SAM" id="Coils"/>
    </source>
</evidence>
<dbReference type="GO" id="GO:0019902">
    <property type="term" value="F:phosphatase binding"/>
    <property type="evidence" value="ECO:0007669"/>
    <property type="project" value="TreeGrafter"/>
</dbReference>
<accession>A0A9Q0EAI3</accession>
<dbReference type="PANTHER" id="PTHR22028">
    <property type="entry name" value="SFI1 SPINDLE BODY DOMAIN-CONTAINING PROTEIN-RELATED"/>
    <property type="match status" value="1"/>
</dbReference>
<name>A0A9Q0EAI3_9TELE</name>
<evidence type="ECO:0000256" key="2">
    <source>
        <dbReference type="SAM" id="MobiDB-lite"/>
    </source>
</evidence>
<evidence type="ECO:0000313" key="4">
    <source>
        <dbReference type="Proteomes" id="UP001148018"/>
    </source>
</evidence>
<keyword evidence="4" id="KW-1185">Reference proteome</keyword>
<evidence type="ECO:0000313" key="3">
    <source>
        <dbReference type="EMBL" id="KAJ3602028.1"/>
    </source>
</evidence>
<dbReference type="Proteomes" id="UP001148018">
    <property type="component" value="Unassembled WGS sequence"/>
</dbReference>
<dbReference type="OrthoDB" id="195843at2759"/>